<dbReference type="PANTHER" id="PTHR21240:SF28">
    <property type="entry name" value="ISO-OROTATE DECARBOXYLASE (EUROFUNG)"/>
    <property type="match status" value="1"/>
</dbReference>
<protein>
    <submittedName>
        <fullName evidence="3">Amidohydrolase</fullName>
    </submittedName>
</protein>
<evidence type="ECO:0000256" key="1">
    <source>
        <dbReference type="ARBA" id="ARBA00023239"/>
    </source>
</evidence>
<accession>A0A1A9KDY3</accession>
<dbReference type="InterPro" id="IPR032466">
    <property type="entry name" value="Metal_Hydrolase"/>
</dbReference>
<sequence length="357" mass="39545">MSIQQGRIDVHHHIIPPAFVATMDKMGLTKVAGAPLPKWSPEKSIEVMDLNGIQTAVTSLSAPGVHFGGGVGQASDLARRCNDFAAQMAHDYPGRFGNFAVLPTPFTEAACKEAIRALDELKANGVVLLGSTDGYFLGDPRFEELMAELNRRQAVVFVHPNIHKTSDEIGLQTPGFLLEFLCDTTRASVNLILTGTMERYPRIRWILSHAGGFLPYVAWRISLANALPEFQEKAPQGVLTYVKRFYFDTALSPSRYSMVALKELVDPSHILFGSDFPFAPAPVTTLVCQTLAENSPWSAAQQYGINRGHALSLFPQYRLAHEQVTPAPIYEGESFSNRMRRRMTKPVAAFAERIRNR</sequence>
<dbReference type="GO" id="GO:0016831">
    <property type="term" value="F:carboxy-lyase activity"/>
    <property type="evidence" value="ECO:0007669"/>
    <property type="project" value="InterPro"/>
</dbReference>
<gene>
    <name evidence="3" type="ORF">A9C11_17810</name>
</gene>
<dbReference type="Proteomes" id="UP000077748">
    <property type="component" value="Chromosome"/>
</dbReference>
<feature type="domain" description="Amidohydrolase-related" evidence="2">
    <location>
        <begin position="8"/>
        <end position="280"/>
    </location>
</feature>
<keyword evidence="1" id="KW-0456">Lyase</keyword>
<organism evidence="3 4">
    <name type="scientific">Pseudomonas citronellolis</name>
    <dbReference type="NCBI Taxonomy" id="53408"/>
    <lineage>
        <taxon>Bacteria</taxon>
        <taxon>Pseudomonadati</taxon>
        <taxon>Pseudomonadota</taxon>
        <taxon>Gammaproteobacteria</taxon>
        <taxon>Pseudomonadales</taxon>
        <taxon>Pseudomonadaceae</taxon>
        <taxon>Pseudomonas</taxon>
    </lineage>
</organism>
<dbReference type="SUPFAM" id="SSF51556">
    <property type="entry name" value="Metallo-dependent hydrolases"/>
    <property type="match status" value="1"/>
</dbReference>
<dbReference type="InterPro" id="IPR032465">
    <property type="entry name" value="ACMSD"/>
</dbReference>
<dbReference type="InterPro" id="IPR006680">
    <property type="entry name" value="Amidohydro-rel"/>
</dbReference>
<proteinExistence type="predicted"/>
<dbReference type="RefSeq" id="WP_064583431.1">
    <property type="nucleotide sequence ID" value="NZ_CP015878.1"/>
</dbReference>
<dbReference type="GO" id="GO:0005737">
    <property type="term" value="C:cytoplasm"/>
    <property type="evidence" value="ECO:0007669"/>
    <property type="project" value="TreeGrafter"/>
</dbReference>
<dbReference type="EMBL" id="CP015878">
    <property type="protein sequence ID" value="ANI15718.1"/>
    <property type="molecule type" value="Genomic_DNA"/>
</dbReference>
<keyword evidence="3" id="KW-0378">Hydrolase</keyword>
<dbReference type="GO" id="GO:0019748">
    <property type="term" value="P:secondary metabolic process"/>
    <property type="evidence" value="ECO:0007669"/>
    <property type="project" value="TreeGrafter"/>
</dbReference>
<dbReference type="PANTHER" id="PTHR21240">
    <property type="entry name" value="2-AMINO-3-CARBOXYLMUCONATE-6-SEMIALDEHYDE DECARBOXYLASE"/>
    <property type="match status" value="1"/>
</dbReference>
<name>A0A1A9KDY3_9PSED</name>
<evidence type="ECO:0000313" key="4">
    <source>
        <dbReference type="Proteomes" id="UP000077748"/>
    </source>
</evidence>
<dbReference type="Gene3D" id="3.20.20.140">
    <property type="entry name" value="Metal-dependent hydrolases"/>
    <property type="match status" value="1"/>
</dbReference>
<dbReference type="GO" id="GO:0016787">
    <property type="term" value="F:hydrolase activity"/>
    <property type="evidence" value="ECO:0007669"/>
    <property type="project" value="UniProtKB-KW"/>
</dbReference>
<dbReference type="AlphaFoldDB" id="A0A1A9KDY3"/>
<dbReference type="CDD" id="cd01292">
    <property type="entry name" value="metallo-dependent_hydrolases"/>
    <property type="match status" value="1"/>
</dbReference>
<evidence type="ECO:0000313" key="3">
    <source>
        <dbReference type="EMBL" id="ANI15718.1"/>
    </source>
</evidence>
<dbReference type="Pfam" id="PF04909">
    <property type="entry name" value="Amidohydro_2"/>
    <property type="match status" value="1"/>
</dbReference>
<reference evidence="3 4" key="1">
    <citation type="submission" date="2016-05" db="EMBL/GenBank/DDBJ databases">
        <title>Genome Sequence of Pseudomonas citronellolis Strain SJTE-3, an Estrogens and Persistent Organic Pollutants degradation strain.</title>
        <authorList>
            <person name="Liang R."/>
        </authorList>
    </citation>
    <scope>NUCLEOTIDE SEQUENCE [LARGE SCALE GENOMIC DNA]</scope>
    <source>
        <strain evidence="3 4">SJTE-3</strain>
    </source>
</reference>
<evidence type="ECO:0000259" key="2">
    <source>
        <dbReference type="Pfam" id="PF04909"/>
    </source>
</evidence>